<dbReference type="Gene3D" id="3.30.1450.10">
    <property type="match status" value="1"/>
</dbReference>
<proteinExistence type="predicted"/>
<accession>A0A150WRJ1</accession>
<feature type="chain" id="PRO_5007573653" description="Outer membrane protein assembly factor BamE domain-containing protein" evidence="3">
    <location>
        <begin position="19"/>
        <end position="147"/>
    </location>
</feature>
<feature type="signal peptide" evidence="3">
    <location>
        <begin position="1"/>
        <end position="18"/>
    </location>
</feature>
<keyword evidence="6" id="KW-1185">Reference proteome</keyword>
<evidence type="ECO:0000313" key="6">
    <source>
        <dbReference type="Proteomes" id="UP000075320"/>
    </source>
</evidence>
<name>A0A150WRJ1_BDEBC</name>
<evidence type="ECO:0000313" key="5">
    <source>
        <dbReference type="EMBL" id="KYG66944.1"/>
    </source>
</evidence>
<dbReference type="PROSITE" id="PS51257">
    <property type="entry name" value="PROKAR_LIPOPROTEIN"/>
    <property type="match status" value="1"/>
</dbReference>
<sequence length="147" mass="17461">MLRYIAIPVLLMSFMLSACQTSMLKQYNKVKAGMEKDDVLDIMGSPQRTQRFHGKDRWTYVFYDQRIRFEKEVHFFENNAIYVGDIWQPEESKSAFAMDKANDQRNVEIDSQIAKDLETHRRAYESYESQARGTDKVRYLPTFEPIR</sequence>
<dbReference type="RefSeq" id="WP_061834521.1">
    <property type="nucleotide sequence ID" value="NZ_LUKE01000001.1"/>
</dbReference>
<evidence type="ECO:0000256" key="3">
    <source>
        <dbReference type="SAM" id="SignalP"/>
    </source>
</evidence>
<organism evidence="5 6">
    <name type="scientific">Bdellovibrio bacteriovorus</name>
    <dbReference type="NCBI Taxonomy" id="959"/>
    <lineage>
        <taxon>Bacteria</taxon>
        <taxon>Pseudomonadati</taxon>
        <taxon>Bdellovibrionota</taxon>
        <taxon>Bdellovibrionia</taxon>
        <taxon>Bdellovibrionales</taxon>
        <taxon>Pseudobdellovibrionaceae</taxon>
        <taxon>Bdellovibrio</taxon>
    </lineage>
</organism>
<dbReference type="EMBL" id="LUKE01000001">
    <property type="protein sequence ID" value="KYG66944.1"/>
    <property type="molecule type" value="Genomic_DNA"/>
</dbReference>
<dbReference type="InterPro" id="IPR037873">
    <property type="entry name" value="BamE-like"/>
</dbReference>
<dbReference type="Proteomes" id="UP000075320">
    <property type="component" value="Unassembled WGS sequence"/>
</dbReference>
<dbReference type="GO" id="GO:0019867">
    <property type="term" value="C:outer membrane"/>
    <property type="evidence" value="ECO:0007669"/>
    <property type="project" value="InterPro"/>
</dbReference>
<keyword evidence="2" id="KW-0472">Membrane</keyword>
<keyword evidence="1 3" id="KW-0732">Signal</keyword>
<dbReference type="InterPro" id="IPR007450">
    <property type="entry name" value="BamE_dom"/>
</dbReference>
<evidence type="ECO:0000256" key="2">
    <source>
        <dbReference type="ARBA" id="ARBA00023136"/>
    </source>
</evidence>
<dbReference type="Pfam" id="PF04355">
    <property type="entry name" value="BamE"/>
    <property type="match status" value="1"/>
</dbReference>
<evidence type="ECO:0000259" key="4">
    <source>
        <dbReference type="Pfam" id="PF04355"/>
    </source>
</evidence>
<evidence type="ECO:0000256" key="1">
    <source>
        <dbReference type="ARBA" id="ARBA00022729"/>
    </source>
</evidence>
<gene>
    <name evidence="5" type="ORF">AZI86_07935</name>
</gene>
<feature type="domain" description="Outer membrane protein assembly factor BamE" evidence="4">
    <location>
        <begin position="26"/>
        <end position="68"/>
    </location>
</feature>
<dbReference type="AlphaFoldDB" id="A0A150WRJ1"/>
<comment type="caution">
    <text evidence="5">The sequence shown here is derived from an EMBL/GenBank/DDBJ whole genome shotgun (WGS) entry which is preliminary data.</text>
</comment>
<reference evidence="5 6" key="1">
    <citation type="submission" date="2016-03" db="EMBL/GenBank/DDBJ databases">
        <authorList>
            <person name="Ploux O."/>
        </authorList>
    </citation>
    <scope>NUCLEOTIDE SEQUENCE [LARGE SCALE GENOMIC DNA]</scope>
    <source>
        <strain evidence="5 6">R0</strain>
    </source>
</reference>
<protein>
    <recommendedName>
        <fullName evidence="4">Outer membrane protein assembly factor BamE domain-containing protein</fullName>
    </recommendedName>
</protein>